<sequence length="138" mass="17056">MAFKFFEQCIYYMLLVHQLSQEVKDELCLFIKTNKDKLNLIAEFDDFKKKMEYWKKLSDIIQKYEFEIFFRELELIIRFCFLASSDNKYISFFDAVRVHTLAQNKFKIIDLLEFEKVKLSLRLDQMRLDYLYNIKYYL</sequence>
<accession>A0A6C0I1J8</accession>
<protein>
    <submittedName>
        <fullName evidence="1">Uncharacterized protein</fullName>
    </submittedName>
</protein>
<reference evidence="1" key="1">
    <citation type="journal article" date="2020" name="Nature">
        <title>Giant virus diversity and host interactions through global metagenomics.</title>
        <authorList>
            <person name="Schulz F."/>
            <person name="Roux S."/>
            <person name="Paez-Espino D."/>
            <person name="Jungbluth S."/>
            <person name="Walsh D.A."/>
            <person name="Denef V.J."/>
            <person name="McMahon K.D."/>
            <person name="Konstantinidis K.T."/>
            <person name="Eloe-Fadrosh E.A."/>
            <person name="Kyrpides N.C."/>
            <person name="Woyke T."/>
        </authorList>
    </citation>
    <scope>NUCLEOTIDE SEQUENCE</scope>
    <source>
        <strain evidence="1">GVMAG-M-3300023184-186</strain>
    </source>
</reference>
<organism evidence="1">
    <name type="scientific">viral metagenome</name>
    <dbReference type="NCBI Taxonomy" id="1070528"/>
    <lineage>
        <taxon>unclassified sequences</taxon>
        <taxon>metagenomes</taxon>
        <taxon>organismal metagenomes</taxon>
    </lineage>
</organism>
<dbReference type="AlphaFoldDB" id="A0A6C0I1J8"/>
<evidence type="ECO:0000313" key="1">
    <source>
        <dbReference type="EMBL" id="QHT86295.1"/>
    </source>
</evidence>
<dbReference type="EMBL" id="MN740066">
    <property type="protein sequence ID" value="QHT86295.1"/>
    <property type="molecule type" value="Genomic_DNA"/>
</dbReference>
<proteinExistence type="predicted"/>
<name>A0A6C0I1J8_9ZZZZ</name>